<dbReference type="InterPro" id="IPR019530">
    <property type="entry name" value="Intra-flagellar_transport_57"/>
</dbReference>
<dbReference type="Proteomes" id="UP000694701">
    <property type="component" value="Unplaced"/>
</dbReference>
<sequence length="251" mass="29318">QPFDTPQEYDDPNATISNILSELRALVRRYHSNNILTSVCRSIWELSGSRPVVVLESDVDAAEWNLEVERVLPQLKVTIRTDNKDWRIHLDQMHTSRRHHHILARRCLFKLREDISKTLEKVSSREKYLTTQLEHCISEYRQAQAQLNKEKELYQQASGGVTERSRILAEISEDLEKFKQEMEEKGSSMSDGAPVVKIRQSLTKLKQEIEQMDVRMGVVEHTLLQAKLREKNNMTRDMHATHLLEPNTQTY</sequence>
<comment type="similarity">
    <text evidence="2">Belongs to the IFT57 family.</text>
</comment>
<evidence type="ECO:0000256" key="5">
    <source>
        <dbReference type="ARBA" id="ARBA00023273"/>
    </source>
</evidence>
<feature type="coiled-coil region" evidence="6">
    <location>
        <begin position="133"/>
        <end position="215"/>
    </location>
</feature>
<keyword evidence="6" id="KW-0175">Coiled coil</keyword>
<dbReference type="Pfam" id="PF10498">
    <property type="entry name" value="IFT57"/>
    <property type="match status" value="1"/>
</dbReference>
<name>A0A8C2J990_CYPCA</name>
<evidence type="ECO:0000256" key="3">
    <source>
        <dbReference type="ARBA" id="ARBA00020568"/>
    </source>
</evidence>
<dbReference type="GO" id="GO:0005929">
    <property type="term" value="C:cilium"/>
    <property type="evidence" value="ECO:0007669"/>
    <property type="project" value="UniProtKB-SubCell"/>
</dbReference>
<dbReference type="GO" id="GO:0005794">
    <property type="term" value="C:Golgi apparatus"/>
    <property type="evidence" value="ECO:0007669"/>
    <property type="project" value="TreeGrafter"/>
</dbReference>
<protein>
    <recommendedName>
        <fullName evidence="3">Intraflagellar transport protein 57 homolog</fullName>
    </recommendedName>
</protein>
<keyword evidence="4" id="KW-0969">Cilium</keyword>
<dbReference type="GO" id="GO:0030992">
    <property type="term" value="C:intraciliary transport particle B"/>
    <property type="evidence" value="ECO:0007669"/>
    <property type="project" value="TreeGrafter"/>
</dbReference>
<reference evidence="7" key="1">
    <citation type="submission" date="2025-08" db="UniProtKB">
        <authorList>
            <consortium name="Ensembl"/>
        </authorList>
    </citation>
    <scope>IDENTIFICATION</scope>
</reference>
<dbReference type="AlphaFoldDB" id="A0A8C2J990"/>
<evidence type="ECO:0000313" key="7">
    <source>
        <dbReference type="Ensembl" id="ENSCCRP00020090258.1"/>
    </source>
</evidence>
<organism evidence="7 8">
    <name type="scientific">Cyprinus carpio</name>
    <name type="common">Common carp</name>
    <dbReference type="NCBI Taxonomy" id="7962"/>
    <lineage>
        <taxon>Eukaryota</taxon>
        <taxon>Metazoa</taxon>
        <taxon>Chordata</taxon>
        <taxon>Craniata</taxon>
        <taxon>Vertebrata</taxon>
        <taxon>Euteleostomi</taxon>
        <taxon>Actinopterygii</taxon>
        <taxon>Neopterygii</taxon>
        <taxon>Teleostei</taxon>
        <taxon>Ostariophysi</taxon>
        <taxon>Cypriniformes</taxon>
        <taxon>Cyprinidae</taxon>
        <taxon>Cyprininae</taxon>
        <taxon>Cyprinus</taxon>
    </lineage>
</organism>
<dbReference type="PANTHER" id="PTHR16011">
    <property type="entry name" value="IFT57/HIPPI"/>
    <property type="match status" value="1"/>
</dbReference>
<comment type="subcellular location">
    <subcellularLocation>
        <location evidence="1">Cell projection</location>
        <location evidence="1">Cilium</location>
    </subcellularLocation>
</comment>
<evidence type="ECO:0000256" key="4">
    <source>
        <dbReference type="ARBA" id="ARBA00023069"/>
    </source>
</evidence>
<dbReference type="PANTHER" id="PTHR16011:SF0">
    <property type="entry name" value="INTRAFLAGELLAR TRANSPORT PROTEIN 57 HOMOLOG"/>
    <property type="match status" value="1"/>
</dbReference>
<dbReference type="GO" id="GO:0042073">
    <property type="term" value="P:intraciliary transport"/>
    <property type="evidence" value="ECO:0007669"/>
    <property type="project" value="TreeGrafter"/>
</dbReference>
<evidence type="ECO:0000313" key="8">
    <source>
        <dbReference type="Proteomes" id="UP000694701"/>
    </source>
</evidence>
<keyword evidence="5" id="KW-0966">Cell projection</keyword>
<accession>A0A8C2J990</accession>
<dbReference type="Ensembl" id="ENSCCRT00020098654.1">
    <property type="protein sequence ID" value="ENSCCRP00020090258.1"/>
    <property type="gene ID" value="ENSCCRG00020041362.1"/>
</dbReference>
<dbReference type="GO" id="GO:0005815">
    <property type="term" value="C:microtubule organizing center"/>
    <property type="evidence" value="ECO:0007669"/>
    <property type="project" value="TreeGrafter"/>
</dbReference>
<evidence type="ECO:0000256" key="1">
    <source>
        <dbReference type="ARBA" id="ARBA00004138"/>
    </source>
</evidence>
<evidence type="ECO:0000256" key="6">
    <source>
        <dbReference type="SAM" id="Coils"/>
    </source>
</evidence>
<dbReference type="GO" id="GO:1905515">
    <property type="term" value="P:non-motile cilium assembly"/>
    <property type="evidence" value="ECO:0007669"/>
    <property type="project" value="TreeGrafter"/>
</dbReference>
<evidence type="ECO:0000256" key="2">
    <source>
        <dbReference type="ARBA" id="ARBA00009415"/>
    </source>
</evidence>
<proteinExistence type="inferred from homology"/>